<comment type="caution">
    <text evidence="1">The sequence shown here is derived from an EMBL/GenBank/DDBJ whole genome shotgun (WGS) entry which is preliminary data.</text>
</comment>
<accession>A0AAD9P4B7</accession>
<protein>
    <submittedName>
        <fullName evidence="1">Uncharacterized protein</fullName>
    </submittedName>
</protein>
<evidence type="ECO:0000313" key="1">
    <source>
        <dbReference type="EMBL" id="KAK2187710.1"/>
    </source>
</evidence>
<dbReference type="AlphaFoldDB" id="A0AAD9P4B7"/>
<dbReference type="Proteomes" id="UP001209878">
    <property type="component" value="Unassembled WGS sequence"/>
</dbReference>
<gene>
    <name evidence="1" type="ORF">NP493_156g02014</name>
</gene>
<reference evidence="1" key="1">
    <citation type="journal article" date="2023" name="Mol. Biol. Evol.">
        <title>Third-Generation Sequencing Reveals the Adaptive Role of the Epigenome in Three Deep-Sea Polychaetes.</title>
        <authorList>
            <person name="Perez M."/>
            <person name="Aroh O."/>
            <person name="Sun Y."/>
            <person name="Lan Y."/>
            <person name="Juniper S.K."/>
            <person name="Young C.R."/>
            <person name="Angers B."/>
            <person name="Qian P.Y."/>
        </authorList>
    </citation>
    <scope>NUCLEOTIDE SEQUENCE</scope>
    <source>
        <strain evidence="1">R07B-5</strain>
    </source>
</reference>
<dbReference type="EMBL" id="JAODUO010000156">
    <property type="protein sequence ID" value="KAK2187710.1"/>
    <property type="molecule type" value="Genomic_DNA"/>
</dbReference>
<dbReference type="PANTHER" id="PTHR33206">
    <property type="entry name" value="PROTEIN CBG10425"/>
    <property type="match status" value="1"/>
</dbReference>
<sequence length="171" mass="19714">MWECTWKRTISAPAVKLFLDIEFRRRRGVKWQLTRQQILDAVCAGTLFGLVECDIRVPENLCQHFAEMLPVFKNTTVSRDDIGPFMRQYARQRYHAGPAALASGKLSQREDASRHTAPTVVPRLRDVQYCTDVGASMLINNRRFHQLDVVVDNAYEIEMDKKVVKYSLPIT</sequence>
<name>A0AAD9P4B7_RIDPI</name>
<evidence type="ECO:0000313" key="2">
    <source>
        <dbReference type="Proteomes" id="UP001209878"/>
    </source>
</evidence>
<organism evidence="1 2">
    <name type="scientific">Ridgeia piscesae</name>
    <name type="common">Tubeworm</name>
    <dbReference type="NCBI Taxonomy" id="27915"/>
    <lineage>
        <taxon>Eukaryota</taxon>
        <taxon>Metazoa</taxon>
        <taxon>Spiralia</taxon>
        <taxon>Lophotrochozoa</taxon>
        <taxon>Annelida</taxon>
        <taxon>Polychaeta</taxon>
        <taxon>Sedentaria</taxon>
        <taxon>Canalipalpata</taxon>
        <taxon>Sabellida</taxon>
        <taxon>Siboglinidae</taxon>
        <taxon>Ridgeia</taxon>
    </lineage>
</organism>
<keyword evidence="2" id="KW-1185">Reference proteome</keyword>
<dbReference type="PANTHER" id="PTHR33206:SF1">
    <property type="entry name" value="DNA-DIRECTED DNA POLYMERASE"/>
    <property type="match status" value="1"/>
</dbReference>
<proteinExistence type="predicted"/>